<keyword evidence="2" id="KW-0472">Membrane</keyword>
<sequence length="639" mass="66179">MSTNDTRTFSLVNISSSSTASLSSASLAGNSPALTFNQSLPSVSSTFGITSLSSFSTTFTSKPANSADSAVSSPSKIGALPTEPVDPTTTASATTSSTSIMSTNVSKSASSTASSSSRSVSVAASSGISRQVQGAQVPANSSSAASSDRPPADPGAPTAGATSSETTPSTSAANGTSAKASNSPSAGASSASPKPSGNTTSAGRTSSASAGNGANQPVSSGSTDIQKAVNTDQTSDNRSTSVQVVTNHLAPSATTTITSQAESTFSSLVGVTTTNAVDGKASVVFPPLVTVLSTTENADGSMVTVTNIIANPTGSAAESHNVKDDSFLHNQGAVAGVFLVVGIAVASLIAGLILLCRRRRKRREQRQQWIASIRRRLPSIDAPFRDQEDMQQVEHFEPAATPSNPAPAYDYSPRTPVATADPFRDSFYGNSGYAPKDRVSTVSPFSDNYAYRAADIGIAVSTDVPTSRERALSPSHPSLVQSSPSIYPPTLPLSNDDVSSIYEEVELRQEPVQPPVTHAKQDSVLIPISPMTPAFVDGTGTVISPPRPPRSALREVPSKTMDYRPLTPPESSQGHLSEDASKPPSPIGSRFSAISDDYPTVERVYTPPATAKPVGIEDIVNRRTLLDIRPRPSMDNVRR</sequence>
<feature type="compositionally biased region" description="Polar residues" evidence="1">
    <location>
        <begin position="475"/>
        <end position="485"/>
    </location>
</feature>
<feature type="compositionally biased region" description="Low complexity" evidence="1">
    <location>
        <begin position="88"/>
        <end position="126"/>
    </location>
</feature>
<protein>
    <submittedName>
        <fullName evidence="3">Uncharacterized protein</fullName>
    </submittedName>
</protein>
<comment type="caution">
    <text evidence="3">The sequence shown here is derived from an EMBL/GenBank/DDBJ whole genome shotgun (WGS) entry which is preliminary data.</text>
</comment>
<keyword evidence="4" id="KW-1185">Reference proteome</keyword>
<feature type="compositionally biased region" description="Low complexity" evidence="1">
    <location>
        <begin position="138"/>
        <end position="215"/>
    </location>
</feature>
<dbReference type="EMBL" id="JBANRG010000003">
    <property type="protein sequence ID" value="KAK7468868.1"/>
    <property type="molecule type" value="Genomic_DNA"/>
</dbReference>
<feature type="region of interest" description="Disordered" evidence="1">
    <location>
        <begin position="537"/>
        <end position="597"/>
    </location>
</feature>
<reference evidence="3 4" key="1">
    <citation type="submission" date="2024-01" db="EMBL/GenBank/DDBJ databases">
        <title>A draft genome for the cacao thread blight pathogen Marasmiellus scandens.</title>
        <authorList>
            <person name="Baruah I.K."/>
            <person name="Leung J."/>
            <person name="Bukari Y."/>
            <person name="Amoako-Attah I."/>
            <person name="Meinhardt L.W."/>
            <person name="Bailey B.A."/>
            <person name="Cohen S.P."/>
        </authorList>
    </citation>
    <scope>NUCLEOTIDE SEQUENCE [LARGE SCALE GENOMIC DNA]</scope>
    <source>
        <strain evidence="3 4">GH-19</strain>
    </source>
</reference>
<proteinExistence type="predicted"/>
<feature type="compositionally biased region" description="Polar residues" evidence="1">
    <location>
        <begin position="62"/>
        <end position="75"/>
    </location>
</feature>
<gene>
    <name evidence="3" type="ORF">VKT23_003368</name>
</gene>
<dbReference type="Proteomes" id="UP001498398">
    <property type="component" value="Unassembled WGS sequence"/>
</dbReference>
<feature type="transmembrane region" description="Helical" evidence="2">
    <location>
        <begin position="333"/>
        <end position="356"/>
    </location>
</feature>
<accession>A0ABR1JYF3</accession>
<keyword evidence="2" id="KW-1133">Transmembrane helix</keyword>
<keyword evidence="2" id="KW-0812">Transmembrane</keyword>
<evidence type="ECO:0000313" key="4">
    <source>
        <dbReference type="Proteomes" id="UP001498398"/>
    </source>
</evidence>
<organism evidence="3 4">
    <name type="scientific">Marasmiellus scandens</name>
    <dbReference type="NCBI Taxonomy" id="2682957"/>
    <lineage>
        <taxon>Eukaryota</taxon>
        <taxon>Fungi</taxon>
        <taxon>Dikarya</taxon>
        <taxon>Basidiomycota</taxon>
        <taxon>Agaricomycotina</taxon>
        <taxon>Agaricomycetes</taxon>
        <taxon>Agaricomycetidae</taxon>
        <taxon>Agaricales</taxon>
        <taxon>Marasmiineae</taxon>
        <taxon>Omphalotaceae</taxon>
        <taxon>Marasmiellus</taxon>
    </lineage>
</organism>
<evidence type="ECO:0000256" key="1">
    <source>
        <dbReference type="SAM" id="MobiDB-lite"/>
    </source>
</evidence>
<name>A0ABR1JYF3_9AGAR</name>
<feature type="region of interest" description="Disordered" evidence="1">
    <location>
        <begin position="467"/>
        <end position="492"/>
    </location>
</feature>
<evidence type="ECO:0000313" key="3">
    <source>
        <dbReference type="EMBL" id="KAK7468868.1"/>
    </source>
</evidence>
<feature type="region of interest" description="Disordered" evidence="1">
    <location>
        <begin position="62"/>
        <end position="224"/>
    </location>
</feature>
<evidence type="ECO:0000256" key="2">
    <source>
        <dbReference type="SAM" id="Phobius"/>
    </source>
</evidence>